<name>S2KC84_MUCC1</name>
<gene>
    <name evidence="1" type="ORF">HMPREF1544_00197</name>
</gene>
<evidence type="ECO:0000313" key="2">
    <source>
        <dbReference type="Proteomes" id="UP000014254"/>
    </source>
</evidence>
<reference evidence="2" key="1">
    <citation type="submission" date="2013-05" db="EMBL/GenBank/DDBJ databases">
        <title>The Genome sequence of Mucor circinelloides f. circinelloides 1006PhL.</title>
        <authorList>
            <consortium name="The Broad Institute Genomics Platform"/>
            <person name="Cuomo C."/>
            <person name="Earl A."/>
            <person name="Findley K."/>
            <person name="Lee S.C."/>
            <person name="Walker B."/>
            <person name="Young S."/>
            <person name="Zeng Q."/>
            <person name="Gargeya S."/>
            <person name="Fitzgerald M."/>
            <person name="Haas B."/>
            <person name="Abouelleil A."/>
            <person name="Allen A.W."/>
            <person name="Alvarado L."/>
            <person name="Arachchi H.M."/>
            <person name="Berlin A.M."/>
            <person name="Chapman S.B."/>
            <person name="Gainer-Dewar J."/>
            <person name="Goldberg J."/>
            <person name="Griggs A."/>
            <person name="Gujja S."/>
            <person name="Hansen M."/>
            <person name="Howarth C."/>
            <person name="Imamovic A."/>
            <person name="Ireland A."/>
            <person name="Larimer J."/>
            <person name="McCowan C."/>
            <person name="Murphy C."/>
            <person name="Pearson M."/>
            <person name="Poon T.W."/>
            <person name="Priest M."/>
            <person name="Roberts A."/>
            <person name="Saif S."/>
            <person name="Shea T."/>
            <person name="Sisk P."/>
            <person name="Sykes S."/>
            <person name="Wortman J."/>
            <person name="Nusbaum C."/>
            <person name="Birren B."/>
        </authorList>
    </citation>
    <scope>NUCLEOTIDE SEQUENCE [LARGE SCALE GENOMIC DNA]</scope>
    <source>
        <strain evidence="2">1006PhL</strain>
    </source>
</reference>
<protein>
    <recommendedName>
        <fullName evidence="3">MAGE domain-containing protein</fullName>
    </recommendedName>
</protein>
<evidence type="ECO:0008006" key="3">
    <source>
        <dbReference type="Google" id="ProtNLM"/>
    </source>
</evidence>
<organism evidence="1 2">
    <name type="scientific">Mucor circinelloides f. circinelloides (strain 1006PhL)</name>
    <name type="common">Mucormycosis agent</name>
    <name type="synonym">Calyptromyces circinelloides</name>
    <dbReference type="NCBI Taxonomy" id="1220926"/>
    <lineage>
        <taxon>Eukaryota</taxon>
        <taxon>Fungi</taxon>
        <taxon>Fungi incertae sedis</taxon>
        <taxon>Mucoromycota</taxon>
        <taxon>Mucoromycotina</taxon>
        <taxon>Mucoromycetes</taxon>
        <taxon>Mucorales</taxon>
        <taxon>Mucorineae</taxon>
        <taxon>Mucoraceae</taxon>
        <taxon>Mucor</taxon>
    </lineage>
</organism>
<keyword evidence="2" id="KW-1185">Reference proteome</keyword>
<dbReference type="AlphaFoldDB" id="S2KC84"/>
<dbReference type="VEuPathDB" id="FungiDB:HMPREF1544_00197"/>
<dbReference type="InParanoid" id="S2KC84"/>
<sequence length="75" mass="8892">MQQRQPIESYDIEDQLVQDEIEVQNSQDISKRRLNTFIGLISLALFLRDNMSRPYIEKKLKNANEQEIDTVIRIV</sequence>
<proteinExistence type="predicted"/>
<accession>S2KC84</accession>
<dbReference type="EMBL" id="KE123896">
    <property type="protein sequence ID" value="EPB93123.1"/>
    <property type="molecule type" value="Genomic_DNA"/>
</dbReference>
<dbReference type="OrthoDB" id="2289268at2759"/>
<evidence type="ECO:0000313" key="1">
    <source>
        <dbReference type="EMBL" id="EPB93123.1"/>
    </source>
</evidence>
<dbReference type="Proteomes" id="UP000014254">
    <property type="component" value="Unassembled WGS sequence"/>
</dbReference>